<dbReference type="GO" id="GO:0009236">
    <property type="term" value="P:cobalamin biosynthetic process"/>
    <property type="evidence" value="ECO:0007669"/>
    <property type="project" value="UniProtKB-UniRule"/>
</dbReference>
<organism evidence="6 7">
    <name type="scientific">Petrotoga mobilis (strain DSM 10674 / SJ95)</name>
    <dbReference type="NCBI Taxonomy" id="403833"/>
    <lineage>
        <taxon>Bacteria</taxon>
        <taxon>Thermotogati</taxon>
        <taxon>Thermotogota</taxon>
        <taxon>Thermotogae</taxon>
        <taxon>Petrotogales</taxon>
        <taxon>Petrotogaceae</taxon>
        <taxon>Petrotoga</taxon>
    </lineage>
</organism>
<name>A9BJL0_PETMO</name>
<feature type="domain" description="Cobalamin adenosyltransferase-like" evidence="5">
    <location>
        <begin position="4"/>
        <end position="163"/>
    </location>
</feature>
<dbReference type="UniPathway" id="UPA00148">
    <property type="reaction ID" value="UER00233"/>
</dbReference>
<dbReference type="STRING" id="403833.Pmob_0880"/>
<dbReference type="InterPro" id="IPR029499">
    <property type="entry name" value="PduO-typ"/>
</dbReference>
<dbReference type="NCBIfam" id="TIGR00636">
    <property type="entry name" value="PduO_Nterm"/>
    <property type="match status" value="1"/>
</dbReference>
<dbReference type="AlphaFoldDB" id="A9BJL0"/>
<comment type="catalytic activity">
    <reaction evidence="4">
        <text>2 cob(II)alamin + reduced [electron-transfer flavoprotein] + 2 ATP = 2 adenosylcob(III)alamin + 2 triphosphate + oxidized [electron-transfer flavoprotein] + 3 H(+)</text>
        <dbReference type="Rhea" id="RHEA:28671"/>
        <dbReference type="Rhea" id="RHEA-COMP:10685"/>
        <dbReference type="Rhea" id="RHEA-COMP:10686"/>
        <dbReference type="ChEBI" id="CHEBI:15378"/>
        <dbReference type="ChEBI" id="CHEBI:16304"/>
        <dbReference type="ChEBI" id="CHEBI:18036"/>
        <dbReference type="ChEBI" id="CHEBI:18408"/>
        <dbReference type="ChEBI" id="CHEBI:30616"/>
        <dbReference type="ChEBI" id="CHEBI:57692"/>
        <dbReference type="ChEBI" id="CHEBI:58307"/>
        <dbReference type="EC" id="2.5.1.17"/>
    </reaction>
</comment>
<gene>
    <name evidence="6" type="ordered locus">Pmob_0880</name>
</gene>
<keyword evidence="1 4" id="KW-0808">Transferase</keyword>
<keyword evidence="4" id="KW-0169">Cobalamin biosynthesis</keyword>
<evidence type="ECO:0000313" key="7">
    <source>
        <dbReference type="Proteomes" id="UP000000789"/>
    </source>
</evidence>
<dbReference type="EMBL" id="CP000879">
    <property type="protein sequence ID" value="ABX31603.1"/>
    <property type="molecule type" value="Genomic_DNA"/>
</dbReference>
<dbReference type="eggNOG" id="COG2096">
    <property type="taxonomic scope" value="Bacteria"/>
</dbReference>
<comment type="similarity">
    <text evidence="4">Belongs to the Cob(I)alamin adenosyltransferase family.</text>
</comment>
<dbReference type="PANTHER" id="PTHR12213">
    <property type="entry name" value="CORRINOID ADENOSYLTRANSFERASE"/>
    <property type="match status" value="1"/>
</dbReference>
<dbReference type="EC" id="2.5.1.17" evidence="4"/>
<proteinExistence type="inferred from homology"/>
<evidence type="ECO:0000259" key="5">
    <source>
        <dbReference type="Pfam" id="PF01923"/>
    </source>
</evidence>
<evidence type="ECO:0000256" key="4">
    <source>
        <dbReference type="RuleBase" id="RU366026"/>
    </source>
</evidence>
<sequence>MVSITTKTGDKGETSLWSGERVSKDDLRVEAYGTVDELNSFLSEASHYLKSHEVKKIINEVQNNLFKVAGELASKSQTYKYPIQEEDALKITNYVYEFENRLDLKGFVIPGRTLQSAKLDICRTIARRAERRIIALDKKEPVSEPLKKYANRLSDLLFVLARFEEYIEDKIEFKKW</sequence>
<dbReference type="InterPro" id="IPR036451">
    <property type="entry name" value="CblAdoTrfase-like_sf"/>
</dbReference>
<keyword evidence="3 4" id="KW-0067">ATP-binding</keyword>
<keyword evidence="2 4" id="KW-0547">Nucleotide-binding</keyword>
<dbReference type="KEGG" id="pmo:Pmob_0880"/>
<keyword evidence="7" id="KW-1185">Reference proteome</keyword>
<dbReference type="InterPro" id="IPR016030">
    <property type="entry name" value="CblAdoTrfase-like"/>
</dbReference>
<evidence type="ECO:0000313" key="6">
    <source>
        <dbReference type="EMBL" id="ABX31603.1"/>
    </source>
</evidence>
<dbReference type="Gene3D" id="1.20.1200.10">
    <property type="entry name" value="Cobalamin adenosyltransferase-like"/>
    <property type="match status" value="1"/>
</dbReference>
<comment type="catalytic activity">
    <reaction evidence="4">
        <text>2 cob(II)yrinate a,c diamide + reduced [electron-transfer flavoprotein] + 2 ATP = 2 adenosylcob(III)yrinate a,c-diamide + 2 triphosphate + oxidized [electron-transfer flavoprotein] + 3 H(+)</text>
        <dbReference type="Rhea" id="RHEA:11528"/>
        <dbReference type="Rhea" id="RHEA-COMP:10685"/>
        <dbReference type="Rhea" id="RHEA-COMP:10686"/>
        <dbReference type="ChEBI" id="CHEBI:15378"/>
        <dbReference type="ChEBI" id="CHEBI:18036"/>
        <dbReference type="ChEBI" id="CHEBI:30616"/>
        <dbReference type="ChEBI" id="CHEBI:57692"/>
        <dbReference type="ChEBI" id="CHEBI:58307"/>
        <dbReference type="ChEBI" id="CHEBI:58503"/>
        <dbReference type="ChEBI" id="CHEBI:58537"/>
        <dbReference type="EC" id="2.5.1.17"/>
    </reaction>
</comment>
<accession>A9BJL0</accession>
<evidence type="ECO:0000256" key="1">
    <source>
        <dbReference type="ARBA" id="ARBA00022679"/>
    </source>
</evidence>
<protein>
    <recommendedName>
        <fullName evidence="4">Corrinoid adenosyltransferase</fullName>
        <ecNumber evidence="4">2.5.1.17</ecNumber>
    </recommendedName>
    <alternativeName>
        <fullName evidence="4">Cob(II)alamin adenosyltransferase</fullName>
    </alternativeName>
    <alternativeName>
        <fullName evidence="4">Cob(II)yrinic acid a,c-diamide adenosyltransferase</fullName>
    </alternativeName>
    <alternativeName>
        <fullName evidence="4">Cobinamide/cobalamin adenosyltransferase</fullName>
    </alternativeName>
</protein>
<dbReference type="Proteomes" id="UP000000789">
    <property type="component" value="Chromosome"/>
</dbReference>
<comment type="pathway">
    <text evidence="4">Cofactor biosynthesis; adenosylcobalamin biosynthesis; adenosylcobalamin from cob(II)yrinate a,c-diamide: step 2/7.</text>
</comment>
<dbReference type="PANTHER" id="PTHR12213:SF0">
    <property type="entry name" value="CORRINOID ADENOSYLTRANSFERASE MMAB"/>
    <property type="match status" value="1"/>
</dbReference>
<evidence type="ECO:0000256" key="3">
    <source>
        <dbReference type="ARBA" id="ARBA00022840"/>
    </source>
</evidence>
<evidence type="ECO:0000256" key="2">
    <source>
        <dbReference type="ARBA" id="ARBA00022741"/>
    </source>
</evidence>
<dbReference type="GO" id="GO:0005524">
    <property type="term" value="F:ATP binding"/>
    <property type="evidence" value="ECO:0007669"/>
    <property type="project" value="UniProtKB-UniRule"/>
</dbReference>
<dbReference type="SUPFAM" id="SSF89028">
    <property type="entry name" value="Cobalamin adenosyltransferase-like"/>
    <property type="match status" value="1"/>
</dbReference>
<dbReference type="Pfam" id="PF01923">
    <property type="entry name" value="Cob_adeno_trans"/>
    <property type="match status" value="1"/>
</dbReference>
<dbReference type="GO" id="GO:0008817">
    <property type="term" value="F:corrinoid adenosyltransferase activity"/>
    <property type="evidence" value="ECO:0007669"/>
    <property type="project" value="UniProtKB-UniRule"/>
</dbReference>
<reference evidence="6" key="1">
    <citation type="submission" date="2007-11" db="EMBL/GenBank/DDBJ databases">
        <title>Complete sequence of Petroga mobilis SJ95.</title>
        <authorList>
            <consortium name="US DOE Joint Genome Institute"/>
            <person name="Copeland A."/>
            <person name="Lucas S."/>
            <person name="Lapidus A."/>
            <person name="Barry K."/>
            <person name="Glavina del Rio T."/>
            <person name="Dalin E."/>
            <person name="Tice H."/>
            <person name="Pitluck S."/>
            <person name="Meincke L."/>
            <person name="Brettin T."/>
            <person name="Bruce D."/>
            <person name="Detter J.C."/>
            <person name="Han C."/>
            <person name="Kuske C.R."/>
            <person name="Schmutz J."/>
            <person name="Larimer F."/>
            <person name="Land M."/>
            <person name="Hauser L."/>
            <person name="Kyrpides N."/>
            <person name="Mikhailova N."/>
            <person name="Noll K."/>
            <person name="Richardson P."/>
        </authorList>
    </citation>
    <scope>NUCLEOTIDE SEQUENCE [LARGE SCALE GENOMIC DNA]</scope>
    <source>
        <strain evidence="6">SJ95</strain>
    </source>
</reference>
<dbReference type="HOGENOM" id="CLU_083486_0_1_0"/>